<dbReference type="RefSeq" id="WP_066087548.1">
    <property type="nucleotide sequence ID" value="NZ_CP017476.1"/>
</dbReference>
<evidence type="ECO:0000313" key="6">
    <source>
        <dbReference type="Proteomes" id="UP000185680"/>
    </source>
</evidence>
<dbReference type="OrthoDB" id="6053769at2"/>
<dbReference type="EMBL" id="LVWD01000006">
    <property type="protein sequence ID" value="OAD42895.1"/>
    <property type="molecule type" value="Genomic_DNA"/>
</dbReference>
<feature type="domain" description="DUF802" evidence="2">
    <location>
        <begin position="465"/>
        <end position="504"/>
    </location>
</feature>
<evidence type="ECO:0000256" key="1">
    <source>
        <dbReference type="SAM" id="Phobius"/>
    </source>
</evidence>
<reference evidence="3 6" key="2">
    <citation type="submission" date="2016-10" db="EMBL/GenBank/DDBJ databases">
        <title>Hydorgenophaga sp. LPB0072 isolated from gastropod.</title>
        <authorList>
            <person name="Kim E."/>
            <person name="Yi H."/>
        </authorList>
    </citation>
    <scope>NUCLEOTIDE SEQUENCE [LARGE SCALE GENOMIC DNA]</scope>
    <source>
        <strain evidence="3 6">LPB0072</strain>
    </source>
</reference>
<gene>
    <name evidence="3" type="ORF">LPB072_16350</name>
    <name evidence="4" type="ORF">LPB72_06365</name>
</gene>
<evidence type="ECO:0000313" key="4">
    <source>
        <dbReference type="EMBL" id="OAD42895.1"/>
    </source>
</evidence>
<evidence type="ECO:0000313" key="3">
    <source>
        <dbReference type="EMBL" id="AOW14175.1"/>
    </source>
</evidence>
<dbReference type="InterPro" id="IPR008520">
    <property type="entry name" value="DUF802"/>
</dbReference>
<dbReference type="AlphaFoldDB" id="A0A167IIU2"/>
<dbReference type="KEGG" id="hyl:LPB072_16350"/>
<dbReference type="Pfam" id="PF05650">
    <property type="entry name" value="DUF802"/>
    <property type="match status" value="2"/>
</dbReference>
<feature type="transmembrane region" description="Helical" evidence="1">
    <location>
        <begin position="38"/>
        <end position="57"/>
    </location>
</feature>
<organism evidence="3 6">
    <name type="scientific">Hydrogenophaga crassostreae</name>
    <dbReference type="NCBI Taxonomy" id="1763535"/>
    <lineage>
        <taxon>Bacteria</taxon>
        <taxon>Pseudomonadati</taxon>
        <taxon>Pseudomonadota</taxon>
        <taxon>Betaproteobacteria</taxon>
        <taxon>Burkholderiales</taxon>
        <taxon>Comamonadaceae</taxon>
        <taxon>Hydrogenophaga</taxon>
    </lineage>
</organism>
<feature type="domain" description="DUF802" evidence="2">
    <location>
        <begin position="328"/>
        <end position="380"/>
    </location>
</feature>
<keyword evidence="1" id="KW-0812">Transmembrane</keyword>
<sequence length="885" mass="93995">MNSTSNSTLHKVALLVAFALGLAAILWVGAGFVGTSHIALAMTFAIAVAYLAGALEVRRYRSLTNGLATALAQVPEPLHQLGDWLPSVPQALQHAVRQRIEGERAALPGLSITPYLIGLLVMLGMLGTFLGMVVTFKGAVFALEGSADLAAIRSALAAPIKGLGFAFGTSVAGVATSAMLGLMSALSRRERLEVVRVLDARIATVFHPFTLAFQRNASFAAMQAQASALPAVVDQLQALMTQMEQRGQQLDTQLVSRQDQFHKETAAAYTGLGQTVALSLQESLTASARIAGETIQPVVESAMKAIAEESTRLHGQVSESVQAQLKGLSSEFSATTGAVADTWKQALDTQAHTNTELVSGLGLALVGFNETLEQRSQALLGNVSEAMGRQQSEQALAEQNKQAAWALTLQSQAAASEAMVGQLSETLAGFSNTFEQRTSALLSSMGDAMERVRREQAEAEQGKQAAWLQTLQSQAMGSEQMVARLGEALTGFSDSFEQRASALLANVGQAMNQSQADHAQAEQQKQATWTQALQTMAAGLQSEWQTVGSQNLAQQQAVGQALAQAAAAIQQSATEQARQTQEEMSRLLATSEALVQARSEAEAQWAAEQGERMDQLAGLWRSELAALRTEESARGESAVSRLADWQDGLTTQLQTLRREEDQRGEAAVNRLGELQTAMASHLATLGEALEAPMTRLLETASEAPKAAAEVIAQLRQEMSHLTERDNLALQERTALVGNLGTLLQSVEHATGEQRAAIESLVTSATSVLDQVSQQFSATLETQASNTNEVAAQVAGSAAELASLGEAFHHGVQLFSESNQKLVDKLQNIEGAISQNMARSDEQLAYYVAQAREVIDLSISSQQGIVEDLRRLRGSSAKAAAGGSAA</sequence>
<keyword evidence="5" id="KW-1185">Reference proteome</keyword>
<proteinExistence type="predicted"/>
<protein>
    <recommendedName>
        <fullName evidence="2">DUF802 domain-containing protein</fullName>
    </recommendedName>
</protein>
<feature type="transmembrane region" description="Helical" evidence="1">
    <location>
        <begin position="115"/>
        <end position="143"/>
    </location>
</feature>
<dbReference type="Proteomes" id="UP000185680">
    <property type="component" value="Chromosome"/>
</dbReference>
<accession>A0A167IIU2</accession>
<keyword evidence="1" id="KW-1133">Transmembrane helix</keyword>
<keyword evidence="1" id="KW-0472">Membrane</keyword>
<evidence type="ECO:0000259" key="2">
    <source>
        <dbReference type="Pfam" id="PF05650"/>
    </source>
</evidence>
<dbReference type="STRING" id="1763535.LPB072_16350"/>
<reference evidence="4 5" key="1">
    <citation type="submission" date="2016-02" db="EMBL/GenBank/DDBJ databases">
        <title>Draft genome sequence of Hydrogenophaga sp. LPB0072.</title>
        <authorList>
            <person name="Shin S.-K."/>
            <person name="Yi H."/>
        </authorList>
    </citation>
    <scope>NUCLEOTIDE SEQUENCE [LARGE SCALE GENOMIC DNA]</scope>
    <source>
        <strain evidence="4 5">LPB0072</strain>
    </source>
</reference>
<name>A0A167IIU2_9BURK</name>
<dbReference type="Proteomes" id="UP000185657">
    <property type="component" value="Unassembled WGS sequence"/>
</dbReference>
<dbReference type="EMBL" id="CP017476">
    <property type="protein sequence ID" value="AOW14175.1"/>
    <property type="molecule type" value="Genomic_DNA"/>
</dbReference>
<evidence type="ECO:0000313" key="5">
    <source>
        <dbReference type="Proteomes" id="UP000185657"/>
    </source>
</evidence>
<feature type="transmembrane region" description="Helical" evidence="1">
    <location>
        <begin position="12"/>
        <end position="32"/>
    </location>
</feature>